<proteinExistence type="predicted"/>
<dbReference type="AlphaFoldDB" id="A0A1W1HFY3"/>
<gene>
    <name evidence="1" type="ORF">MTBBW1_300077</name>
</gene>
<organism evidence="1 2">
    <name type="scientific">Desulfamplus magnetovallimortis</name>
    <dbReference type="NCBI Taxonomy" id="1246637"/>
    <lineage>
        <taxon>Bacteria</taxon>
        <taxon>Pseudomonadati</taxon>
        <taxon>Thermodesulfobacteriota</taxon>
        <taxon>Desulfobacteria</taxon>
        <taxon>Desulfobacterales</taxon>
        <taxon>Desulfobacteraceae</taxon>
        <taxon>Desulfamplus</taxon>
    </lineage>
</organism>
<name>A0A1W1HFY3_9BACT</name>
<keyword evidence="2" id="KW-1185">Reference proteome</keyword>
<evidence type="ECO:0000313" key="2">
    <source>
        <dbReference type="Proteomes" id="UP000191931"/>
    </source>
</evidence>
<sequence>MIPSHSQIYCTAWGTGSVEDAIVKSIVLATIETIEIKIHENSI</sequence>
<dbReference type="EMBL" id="FWEV01000224">
    <property type="protein sequence ID" value="SLM31346.1"/>
    <property type="molecule type" value="Genomic_DNA"/>
</dbReference>
<reference evidence="1 2" key="1">
    <citation type="submission" date="2017-03" db="EMBL/GenBank/DDBJ databases">
        <authorList>
            <person name="Afonso C.L."/>
            <person name="Miller P.J."/>
            <person name="Scott M.A."/>
            <person name="Spackman E."/>
            <person name="Goraichik I."/>
            <person name="Dimitrov K.M."/>
            <person name="Suarez D.L."/>
            <person name="Swayne D.E."/>
        </authorList>
    </citation>
    <scope>NUCLEOTIDE SEQUENCE [LARGE SCALE GENOMIC DNA]</scope>
    <source>
        <strain evidence="1">PRJEB14757</strain>
    </source>
</reference>
<protein>
    <submittedName>
        <fullName evidence="1">Uncharacterized protein</fullName>
    </submittedName>
</protein>
<dbReference type="Proteomes" id="UP000191931">
    <property type="component" value="Unassembled WGS sequence"/>
</dbReference>
<accession>A0A1W1HFY3</accession>
<evidence type="ECO:0000313" key="1">
    <source>
        <dbReference type="EMBL" id="SLM31346.1"/>
    </source>
</evidence>
<dbReference type="STRING" id="1246637.MTBBW1_300077"/>